<evidence type="ECO:0000313" key="16">
    <source>
        <dbReference type="Proteomes" id="UP000800096"/>
    </source>
</evidence>
<organism evidence="15 16">
    <name type="scientific">Ampelomyces quisqualis</name>
    <name type="common">Powdery mildew agent</name>
    <dbReference type="NCBI Taxonomy" id="50730"/>
    <lineage>
        <taxon>Eukaryota</taxon>
        <taxon>Fungi</taxon>
        <taxon>Dikarya</taxon>
        <taxon>Ascomycota</taxon>
        <taxon>Pezizomycotina</taxon>
        <taxon>Dothideomycetes</taxon>
        <taxon>Pleosporomycetidae</taxon>
        <taxon>Pleosporales</taxon>
        <taxon>Pleosporineae</taxon>
        <taxon>Phaeosphaeriaceae</taxon>
        <taxon>Ampelomyces</taxon>
    </lineage>
</organism>
<dbReference type="PRINTS" id="PR00463">
    <property type="entry name" value="EP450I"/>
</dbReference>
<evidence type="ECO:0000313" key="15">
    <source>
        <dbReference type="EMBL" id="KAF1921000.1"/>
    </source>
</evidence>
<dbReference type="EMBL" id="ML979132">
    <property type="protein sequence ID" value="KAF1921000.1"/>
    <property type="molecule type" value="Genomic_DNA"/>
</dbReference>
<dbReference type="GO" id="GO:0016705">
    <property type="term" value="F:oxidoreductase activity, acting on paired donors, with incorporation or reduction of molecular oxygen"/>
    <property type="evidence" value="ECO:0007669"/>
    <property type="project" value="InterPro"/>
</dbReference>
<feature type="binding site" description="axial binding residue" evidence="12">
    <location>
        <position position="458"/>
    </location>
    <ligand>
        <name>heme</name>
        <dbReference type="ChEBI" id="CHEBI:30413"/>
    </ligand>
    <ligandPart>
        <name>Fe</name>
        <dbReference type="ChEBI" id="CHEBI:18248"/>
    </ligandPart>
</feature>
<comment type="cofactor">
    <cofactor evidence="1 12">
        <name>heme</name>
        <dbReference type="ChEBI" id="CHEBI:30413"/>
    </cofactor>
</comment>
<dbReference type="Pfam" id="PF00067">
    <property type="entry name" value="p450"/>
    <property type="match status" value="1"/>
</dbReference>
<evidence type="ECO:0000256" key="14">
    <source>
        <dbReference type="SAM" id="Phobius"/>
    </source>
</evidence>
<keyword evidence="11 14" id="KW-0472">Membrane</keyword>
<dbReference type="GO" id="GO:0020037">
    <property type="term" value="F:heme binding"/>
    <property type="evidence" value="ECO:0007669"/>
    <property type="project" value="InterPro"/>
</dbReference>
<dbReference type="PROSITE" id="PS00086">
    <property type="entry name" value="CYTOCHROME_P450"/>
    <property type="match status" value="1"/>
</dbReference>
<evidence type="ECO:0000256" key="3">
    <source>
        <dbReference type="ARBA" id="ARBA00010617"/>
    </source>
</evidence>
<dbReference type="InterPro" id="IPR036396">
    <property type="entry name" value="Cyt_P450_sf"/>
</dbReference>
<dbReference type="GO" id="GO:0005506">
    <property type="term" value="F:iron ion binding"/>
    <property type="evidence" value="ECO:0007669"/>
    <property type="project" value="InterPro"/>
</dbReference>
<evidence type="ECO:0000256" key="10">
    <source>
        <dbReference type="ARBA" id="ARBA00023033"/>
    </source>
</evidence>
<comment type="subcellular location">
    <subcellularLocation>
        <location evidence="2">Membrane</location>
        <topology evidence="2">Single-pass membrane protein</topology>
    </subcellularLocation>
</comment>
<evidence type="ECO:0000256" key="7">
    <source>
        <dbReference type="ARBA" id="ARBA00022989"/>
    </source>
</evidence>
<gene>
    <name evidence="15" type="ORF">BDU57DRAFT_544584</name>
</gene>
<evidence type="ECO:0000256" key="13">
    <source>
        <dbReference type="RuleBase" id="RU000461"/>
    </source>
</evidence>
<dbReference type="SUPFAM" id="SSF48264">
    <property type="entry name" value="Cytochrome P450"/>
    <property type="match status" value="1"/>
</dbReference>
<dbReference type="FunFam" id="1.10.630.10:FF:000047">
    <property type="entry name" value="Cytochrome P450 monooxygenase"/>
    <property type="match status" value="1"/>
</dbReference>
<dbReference type="InterPro" id="IPR017972">
    <property type="entry name" value="Cyt_P450_CS"/>
</dbReference>
<evidence type="ECO:0000256" key="5">
    <source>
        <dbReference type="ARBA" id="ARBA00022692"/>
    </source>
</evidence>
<dbReference type="GO" id="GO:0016020">
    <property type="term" value="C:membrane"/>
    <property type="evidence" value="ECO:0007669"/>
    <property type="project" value="UniProtKB-SubCell"/>
</dbReference>
<keyword evidence="5 14" id="KW-0812">Transmembrane</keyword>
<keyword evidence="9 12" id="KW-0408">Iron</keyword>
<dbReference type="Proteomes" id="UP000800096">
    <property type="component" value="Unassembled WGS sequence"/>
</dbReference>
<dbReference type="PANTHER" id="PTHR24305">
    <property type="entry name" value="CYTOCHROME P450"/>
    <property type="match status" value="1"/>
</dbReference>
<dbReference type="PANTHER" id="PTHR24305:SF210">
    <property type="entry name" value="CYTOCHROME P450 MONOOXYGENASE ASQL-RELATED"/>
    <property type="match status" value="1"/>
</dbReference>
<reference evidence="15" key="1">
    <citation type="journal article" date="2020" name="Stud. Mycol.">
        <title>101 Dothideomycetes genomes: a test case for predicting lifestyles and emergence of pathogens.</title>
        <authorList>
            <person name="Haridas S."/>
            <person name="Albert R."/>
            <person name="Binder M."/>
            <person name="Bloem J."/>
            <person name="Labutti K."/>
            <person name="Salamov A."/>
            <person name="Andreopoulos B."/>
            <person name="Baker S."/>
            <person name="Barry K."/>
            <person name="Bills G."/>
            <person name="Bluhm B."/>
            <person name="Cannon C."/>
            <person name="Castanera R."/>
            <person name="Culley D."/>
            <person name="Daum C."/>
            <person name="Ezra D."/>
            <person name="Gonzalez J."/>
            <person name="Henrissat B."/>
            <person name="Kuo A."/>
            <person name="Liang C."/>
            <person name="Lipzen A."/>
            <person name="Lutzoni F."/>
            <person name="Magnuson J."/>
            <person name="Mondo S."/>
            <person name="Nolan M."/>
            <person name="Ohm R."/>
            <person name="Pangilinan J."/>
            <person name="Park H.-J."/>
            <person name="Ramirez L."/>
            <person name="Alfaro M."/>
            <person name="Sun H."/>
            <person name="Tritt A."/>
            <person name="Yoshinaga Y."/>
            <person name="Zwiers L.-H."/>
            <person name="Turgeon B."/>
            <person name="Goodwin S."/>
            <person name="Spatafora J."/>
            <person name="Crous P."/>
            <person name="Grigoriev I."/>
        </authorList>
    </citation>
    <scope>NUCLEOTIDE SEQUENCE</scope>
    <source>
        <strain evidence="15">HMLAC05119</strain>
    </source>
</reference>
<evidence type="ECO:0000256" key="2">
    <source>
        <dbReference type="ARBA" id="ARBA00004167"/>
    </source>
</evidence>
<evidence type="ECO:0000256" key="11">
    <source>
        <dbReference type="ARBA" id="ARBA00023136"/>
    </source>
</evidence>
<dbReference type="PRINTS" id="PR00385">
    <property type="entry name" value="P450"/>
</dbReference>
<dbReference type="OrthoDB" id="1470350at2759"/>
<feature type="transmembrane region" description="Helical" evidence="14">
    <location>
        <begin position="15"/>
        <end position="34"/>
    </location>
</feature>
<dbReference type="GO" id="GO:0009403">
    <property type="term" value="P:toxin biosynthetic process"/>
    <property type="evidence" value="ECO:0007669"/>
    <property type="project" value="UniProtKB-ARBA"/>
</dbReference>
<dbReference type="InterPro" id="IPR050121">
    <property type="entry name" value="Cytochrome_P450_monoxygenase"/>
</dbReference>
<evidence type="ECO:0000256" key="8">
    <source>
        <dbReference type="ARBA" id="ARBA00023002"/>
    </source>
</evidence>
<evidence type="ECO:0000256" key="6">
    <source>
        <dbReference type="ARBA" id="ARBA00022723"/>
    </source>
</evidence>
<keyword evidence="4 12" id="KW-0349">Heme</keyword>
<keyword evidence="7 14" id="KW-1133">Transmembrane helix</keyword>
<comment type="similarity">
    <text evidence="3 13">Belongs to the cytochrome P450 family.</text>
</comment>
<dbReference type="AlphaFoldDB" id="A0A6A5R1I1"/>
<proteinExistence type="inferred from homology"/>
<keyword evidence="8 13" id="KW-0560">Oxidoreductase</keyword>
<protein>
    <submittedName>
        <fullName evidence="15">Cytochrome P450</fullName>
    </submittedName>
</protein>
<accession>A0A6A5R1I1</accession>
<keyword evidence="16" id="KW-1185">Reference proteome</keyword>
<evidence type="ECO:0000256" key="9">
    <source>
        <dbReference type="ARBA" id="ARBA00023004"/>
    </source>
</evidence>
<dbReference type="InterPro" id="IPR002401">
    <property type="entry name" value="Cyt_P450_E_grp-I"/>
</dbReference>
<dbReference type="CDD" id="cd11058">
    <property type="entry name" value="CYP60B-like"/>
    <property type="match status" value="1"/>
</dbReference>
<dbReference type="Gene3D" id="1.10.630.10">
    <property type="entry name" value="Cytochrome P450"/>
    <property type="match status" value="1"/>
</dbReference>
<evidence type="ECO:0000256" key="1">
    <source>
        <dbReference type="ARBA" id="ARBA00001971"/>
    </source>
</evidence>
<keyword evidence="6 12" id="KW-0479">Metal-binding</keyword>
<dbReference type="GO" id="GO:0004497">
    <property type="term" value="F:monooxygenase activity"/>
    <property type="evidence" value="ECO:0007669"/>
    <property type="project" value="UniProtKB-KW"/>
</dbReference>
<keyword evidence="10 13" id="KW-0503">Monooxygenase</keyword>
<name>A0A6A5R1I1_AMPQU</name>
<sequence length="522" mass="60099">MSSTPLREHSAVGKLFHTLSISQVLALVAALLIVRFSVRAICRIWFHPLSKFPGPKLRAATRIPSHIEVWKGNKHHRFAALHRRYGHVVRVNHDELSWTEPNAWKDIYGHGTKGTPGSAPHKHWLRYGQTMNGSPNLIQARDVDHNRQRKIFTPAFSDRALKQQESLFIKYTNQLVSKLKEGIEDNPTKSFDMVRMFNFTTFDIMGDLTFGEPLHMLSNAEYDPWVSIIFSSIKIGSRLRIMVYYHWIWRAFKLITPKGSNRKRYSHFQHSVTRVTKRLEKGRATEGIDLWDFVLAQKEGKGLTRGEMDSNASLFMIAGTETTATLLSGLLYKLLEKPVCMTKLVEEIRGAFSSSDDMTIEQLASLPYFAACIKEALRLYPPVPLGLPRVTPENGSTVCGQFIPPNTICMIPQYAMYTHPENFRNPLQFLPERWLGDPAYEDDQRQCLQPFSVGSRDCVGKNLAYHEMRLVMAKVLYAFDFELEPESEKWTEQETYILWQKKPLMCKLKAARYTHKAQHTHE</sequence>
<dbReference type="InterPro" id="IPR001128">
    <property type="entry name" value="Cyt_P450"/>
</dbReference>
<evidence type="ECO:0000256" key="12">
    <source>
        <dbReference type="PIRSR" id="PIRSR602401-1"/>
    </source>
</evidence>
<evidence type="ECO:0000256" key="4">
    <source>
        <dbReference type="ARBA" id="ARBA00022617"/>
    </source>
</evidence>